<accession>A0A1X7SPT8</accession>
<protein>
    <submittedName>
        <fullName evidence="1">Uncharacterized protein</fullName>
    </submittedName>
</protein>
<name>A0A1X7SPT8_AMPQE</name>
<reference evidence="1" key="1">
    <citation type="submission" date="2017-05" db="UniProtKB">
        <authorList>
            <consortium name="EnsemblMetazoa"/>
        </authorList>
    </citation>
    <scope>IDENTIFICATION</scope>
</reference>
<organism evidence="1">
    <name type="scientific">Amphimedon queenslandica</name>
    <name type="common">Sponge</name>
    <dbReference type="NCBI Taxonomy" id="400682"/>
    <lineage>
        <taxon>Eukaryota</taxon>
        <taxon>Metazoa</taxon>
        <taxon>Porifera</taxon>
        <taxon>Demospongiae</taxon>
        <taxon>Heteroscleromorpha</taxon>
        <taxon>Haplosclerida</taxon>
        <taxon>Niphatidae</taxon>
        <taxon>Amphimedon</taxon>
    </lineage>
</organism>
<sequence length="66" mass="7568">VVLLCTKSTSSTLYCIKVHVVAQFLHYNAYRSMSMCIHYLLICNQTKNFHGCNTNLIYTICISYAL</sequence>
<dbReference type="InParanoid" id="A0A1X7SPT8"/>
<dbReference type="EnsemblMetazoa" id="Aqu2.1.04098_001">
    <property type="protein sequence ID" value="Aqu2.1.04098_001"/>
    <property type="gene ID" value="Aqu2.1.04098"/>
</dbReference>
<evidence type="ECO:0000313" key="1">
    <source>
        <dbReference type="EnsemblMetazoa" id="Aqu2.1.04098_001"/>
    </source>
</evidence>
<proteinExistence type="predicted"/>
<dbReference type="AlphaFoldDB" id="A0A1X7SPT8"/>